<feature type="signal peptide" evidence="6">
    <location>
        <begin position="1"/>
        <end position="21"/>
    </location>
</feature>
<dbReference type="InterPro" id="IPR001002">
    <property type="entry name" value="Chitin-bd_1"/>
</dbReference>
<dbReference type="GO" id="GO:0008061">
    <property type="term" value="F:chitin binding"/>
    <property type="evidence" value="ECO:0007669"/>
    <property type="project" value="UniProtKB-UniRule"/>
</dbReference>
<dbReference type="PROSITE" id="PS00026">
    <property type="entry name" value="CHIT_BIND_I_1"/>
    <property type="match status" value="1"/>
</dbReference>
<dbReference type="GO" id="GO:0005975">
    <property type="term" value="P:carbohydrate metabolic process"/>
    <property type="evidence" value="ECO:0007669"/>
    <property type="project" value="InterPro"/>
</dbReference>
<feature type="domain" description="Chitin-binding type-1" evidence="7">
    <location>
        <begin position="24"/>
        <end position="70"/>
    </location>
</feature>
<evidence type="ECO:0000256" key="1">
    <source>
        <dbReference type="ARBA" id="ARBA00022669"/>
    </source>
</evidence>
<name>A0AAD7IHD3_9AGAR</name>
<feature type="domain" description="GH16" evidence="8">
    <location>
        <begin position="64"/>
        <end position="283"/>
    </location>
</feature>
<dbReference type="PROSITE" id="PS51762">
    <property type="entry name" value="GH16_2"/>
    <property type="match status" value="1"/>
</dbReference>
<dbReference type="InterPro" id="IPR000757">
    <property type="entry name" value="Beta-glucanase-like"/>
</dbReference>
<gene>
    <name evidence="9" type="ORF">DFH07DRAFT_980967</name>
</gene>
<keyword evidence="2 6" id="KW-0732">Signal</keyword>
<dbReference type="GO" id="GO:0004553">
    <property type="term" value="F:hydrolase activity, hydrolyzing O-glycosyl compounds"/>
    <property type="evidence" value="ECO:0007669"/>
    <property type="project" value="InterPro"/>
</dbReference>
<dbReference type="InterPro" id="IPR036861">
    <property type="entry name" value="Endochitinase-like_sf"/>
</dbReference>
<dbReference type="Gene3D" id="2.60.120.200">
    <property type="match status" value="1"/>
</dbReference>
<keyword evidence="4" id="KW-0326">Glycosidase</keyword>
<comment type="caution">
    <text evidence="9">The sequence shown here is derived from an EMBL/GenBank/DDBJ whole genome shotgun (WGS) entry which is preliminary data.</text>
</comment>
<keyword evidence="1 5" id="KW-0147">Chitin-binding</keyword>
<evidence type="ECO:0000259" key="8">
    <source>
        <dbReference type="PROSITE" id="PS51762"/>
    </source>
</evidence>
<feature type="disulfide bond" evidence="5">
    <location>
        <begin position="39"/>
        <end position="53"/>
    </location>
</feature>
<sequence>MHSLAVLLPLISLTLPLFVNAQGGATCNITTLCPVTAPCCSEFGFCGSTEAFCLGGCNPLYSNALDSCKPNPVCKSAVYTFADNSRVLSNATFYDGNATEYDFVVENGNIMNTNSSGGELAMLLTEANGGTRLASTRYVHYGTVTARIKTGRWAGVVTAFIFMSDVKDEIDWEFPGNTTTQGQTNYFWQGVVTTPNHGNITTGLTDTYSNYHDYTIDWQPDTLTFLVDGAVVRTINKADLTVNGVSEYPSTPARIQMSLWPAGTASSAAGTVQWSGGLINYDDPDYVAAGHFYALVSSVNVTCADPTPLAADITGYVYGANSSLNTPSVDLTNATTNLNGAASMLGRAGTGLHTLLALALAAGALGQLL</sequence>
<evidence type="ECO:0000256" key="4">
    <source>
        <dbReference type="ARBA" id="ARBA00023295"/>
    </source>
</evidence>
<accession>A0AAD7IHD3</accession>
<dbReference type="InterPro" id="IPR050546">
    <property type="entry name" value="Glycosyl_Hydrlase_16"/>
</dbReference>
<evidence type="ECO:0000256" key="2">
    <source>
        <dbReference type="ARBA" id="ARBA00022729"/>
    </source>
</evidence>
<evidence type="ECO:0000313" key="9">
    <source>
        <dbReference type="EMBL" id="KAJ7741944.1"/>
    </source>
</evidence>
<dbReference type="PROSITE" id="PS50941">
    <property type="entry name" value="CHIT_BIND_I_2"/>
    <property type="match status" value="1"/>
</dbReference>
<reference evidence="9" key="1">
    <citation type="submission" date="2023-03" db="EMBL/GenBank/DDBJ databases">
        <title>Massive genome expansion in bonnet fungi (Mycena s.s.) driven by repeated elements and novel gene families across ecological guilds.</title>
        <authorList>
            <consortium name="Lawrence Berkeley National Laboratory"/>
            <person name="Harder C.B."/>
            <person name="Miyauchi S."/>
            <person name="Viragh M."/>
            <person name="Kuo A."/>
            <person name="Thoen E."/>
            <person name="Andreopoulos B."/>
            <person name="Lu D."/>
            <person name="Skrede I."/>
            <person name="Drula E."/>
            <person name="Henrissat B."/>
            <person name="Morin E."/>
            <person name="Kohler A."/>
            <person name="Barry K."/>
            <person name="LaButti K."/>
            <person name="Morin E."/>
            <person name="Salamov A."/>
            <person name="Lipzen A."/>
            <person name="Mereny Z."/>
            <person name="Hegedus B."/>
            <person name="Baldrian P."/>
            <person name="Stursova M."/>
            <person name="Weitz H."/>
            <person name="Taylor A."/>
            <person name="Grigoriev I.V."/>
            <person name="Nagy L.G."/>
            <person name="Martin F."/>
            <person name="Kauserud H."/>
        </authorList>
    </citation>
    <scope>NUCLEOTIDE SEQUENCE</scope>
    <source>
        <strain evidence="9">CBHHK188m</strain>
    </source>
</reference>
<dbReference type="PANTHER" id="PTHR10963">
    <property type="entry name" value="GLYCOSYL HYDROLASE-RELATED"/>
    <property type="match status" value="1"/>
</dbReference>
<keyword evidence="5" id="KW-1015">Disulfide bond</keyword>
<dbReference type="Gene3D" id="3.30.60.10">
    <property type="entry name" value="Endochitinase-like"/>
    <property type="match status" value="1"/>
</dbReference>
<dbReference type="EMBL" id="JARJLG010000120">
    <property type="protein sequence ID" value="KAJ7741944.1"/>
    <property type="molecule type" value="Genomic_DNA"/>
</dbReference>
<evidence type="ECO:0000256" key="5">
    <source>
        <dbReference type="PROSITE-ProRule" id="PRU00261"/>
    </source>
</evidence>
<dbReference type="Pfam" id="PF00722">
    <property type="entry name" value="Glyco_hydro_16"/>
    <property type="match status" value="1"/>
</dbReference>
<dbReference type="GO" id="GO:0016757">
    <property type="term" value="F:glycosyltransferase activity"/>
    <property type="evidence" value="ECO:0007669"/>
    <property type="project" value="TreeGrafter"/>
</dbReference>
<dbReference type="SUPFAM" id="SSF57016">
    <property type="entry name" value="Plant lectins/antimicrobial peptides"/>
    <property type="match status" value="1"/>
</dbReference>
<dbReference type="GO" id="GO:0009277">
    <property type="term" value="C:fungal-type cell wall"/>
    <property type="evidence" value="ECO:0007669"/>
    <property type="project" value="TreeGrafter"/>
</dbReference>
<evidence type="ECO:0000256" key="3">
    <source>
        <dbReference type="ARBA" id="ARBA00022801"/>
    </source>
</evidence>
<feature type="chain" id="PRO_5042159611" evidence="6">
    <location>
        <begin position="22"/>
        <end position="369"/>
    </location>
</feature>
<dbReference type="InterPro" id="IPR018371">
    <property type="entry name" value="Chitin-binding_1_CS"/>
</dbReference>
<dbReference type="GO" id="GO:0031505">
    <property type="term" value="P:fungal-type cell wall organization"/>
    <property type="evidence" value="ECO:0007669"/>
    <property type="project" value="TreeGrafter"/>
</dbReference>
<comment type="caution">
    <text evidence="5">Lacks conserved residue(s) required for the propagation of feature annotation.</text>
</comment>
<dbReference type="SMART" id="SM00270">
    <property type="entry name" value="ChtBD1"/>
    <property type="match status" value="1"/>
</dbReference>
<proteinExistence type="predicted"/>
<dbReference type="AlphaFoldDB" id="A0AAD7IHD3"/>
<keyword evidence="3 9" id="KW-0378">Hydrolase</keyword>
<dbReference type="PANTHER" id="PTHR10963:SF22">
    <property type="entry name" value="GLYCOSIDASE CRH2-RELATED"/>
    <property type="match status" value="1"/>
</dbReference>
<dbReference type="InterPro" id="IPR013320">
    <property type="entry name" value="ConA-like_dom_sf"/>
</dbReference>
<evidence type="ECO:0000313" key="10">
    <source>
        <dbReference type="Proteomes" id="UP001215280"/>
    </source>
</evidence>
<evidence type="ECO:0000256" key="6">
    <source>
        <dbReference type="SAM" id="SignalP"/>
    </source>
</evidence>
<dbReference type="SUPFAM" id="SSF49899">
    <property type="entry name" value="Concanavalin A-like lectins/glucanases"/>
    <property type="match status" value="1"/>
</dbReference>
<organism evidence="9 10">
    <name type="scientific">Mycena maculata</name>
    <dbReference type="NCBI Taxonomy" id="230809"/>
    <lineage>
        <taxon>Eukaryota</taxon>
        <taxon>Fungi</taxon>
        <taxon>Dikarya</taxon>
        <taxon>Basidiomycota</taxon>
        <taxon>Agaricomycotina</taxon>
        <taxon>Agaricomycetes</taxon>
        <taxon>Agaricomycetidae</taxon>
        <taxon>Agaricales</taxon>
        <taxon>Marasmiineae</taxon>
        <taxon>Mycenaceae</taxon>
        <taxon>Mycena</taxon>
    </lineage>
</organism>
<dbReference type="Proteomes" id="UP001215280">
    <property type="component" value="Unassembled WGS sequence"/>
</dbReference>
<protein>
    <submittedName>
        <fullName evidence="9">Glycoside hydrolase family 16 protein</fullName>
    </submittedName>
</protein>
<keyword evidence="10" id="KW-1185">Reference proteome</keyword>
<evidence type="ECO:0000259" key="7">
    <source>
        <dbReference type="PROSITE" id="PS50941"/>
    </source>
</evidence>